<protein>
    <recommendedName>
        <fullName evidence="5 18">NADH-ubiquinone oxidoreductase chain 2</fullName>
        <ecNumber evidence="4 18">7.1.1.2</ecNumber>
    </recommendedName>
</protein>
<comment type="function">
    <text evidence="18">Core subunit of the mitochondrial membrane respiratory chain NADH dehydrogenase (Complex I) which catalyzes electron transfer from NADH through the respiratory chain, using ubiquinone as an electron acceptor. Essential for the catalytic activity and assembly of complex I.</text>
</comment>
<dbReference type="AlphaFoldDB" id="S4T0Q9"/>
<dbReference type="CTD" id="4536"/>
<evidence type="ECO:0000256" key="17">
    <source>
        <dbReference type="ARBA" id="ARBA00049551"/>
    </source>
</evidence>
<evidence type="ECO:0000256" key="14">
    <source>
        <dbReference type="ARBA" id="ARBA00023075"/>
    </source>
</evidence>
<evidence type="ECO:0000256" key="2">
    <source>
        <dbReference type="ARBA" id="ARBA00004448"/>
    </source>
</evidence>
<dbReference type="GO" id="GO:0008137">
    <property type="term" value="F:NADH dehydrogenase (ubiquinone) activity"/>
    <property type="evidence" value="ECO:0007669"/>
    <property type="project" value="UniProtKB-EC"/>
</dbReference>
<evidence type="ECO:0000256" key="3">
    <source>
        <dbReference type="ARBA" id="ARBA00007012"/>
    </source>
</evidence>
<keyword evidence="6" id="KW-0813">Transport</keyword>
<evidence type="ECO:0000256" key="4">
    <source>
        <dbReference type="ARBA" id="ARBA00012944"/>
    </source>
</evidence>
<feature type="transmembrane region" description="Helical" evidence="18">
    <location>
        <begin position="196"/>
        <end position="213"/>
    </location>
</feature>
<evidence type="ECO:0000256" key="1">
    <source>
        <dbReference type="ARBA" id="ARBA00003257"/>
    </source>
</evidence>
<dbReference type="GO" id="GO:0006120">
    <property type="term" value="P:mitochondrial electron transport, NADH to ubiquinone"/>
    <property type="evidence" value="ECO:0007669"/>
    <property type="project" value="InterPro"/>
</dbReference>
<dbReference type="EMBL" id="JX437062">
    <property type="protein sequence ID" value="AFR77010.1"/>
    <property type="molecule type" value="Genomic_DNA"/>
</dbReference>
<keyword evidence="12 18" id="KW-1133">Transmembrane helix</keyword>
<keyword evidence="16 18" id="KW-0472">Membrane</keyword>
<feature type="transmembrane region" description="Helical" evidence="18">
    <location>
        <begin position="51"/>
        <end position="72"/>
    </location>
</feature>
<keyword evidence="10 18" id="KW-1278">Translocase</keyword>
<evidence type="ECO:0000256" key="8">
    <source>
        <dbReference type="ARBA" id="ARBA00022692"/>
    </source>
</evidence>
<dbReference type="GeneID" id="16488808"/>
<evidence type="ECO:0000256" key="13">
    <source>
        <dbReference type="ARBA" id="ARBA00023027"/>
    </source>
</evidence>
<dbReference type="PANTHER" id="PTHR46552">
    <property type="entry name" value="NADH-UBIQUINONE OXIDOREDUCTASE CHAIN 2"/>
    <property type="match status" value="1"/>
</dbReference>
<dbReference type="InterPro" id="IPR003917">
    <property type="entry name" value="NADH_UbQ_OxRdtase_chain2"/>
</dbReference>
<name>S4T0Q9_ABAMA</name>
<evidence type="ECO:0000256" key="18">
    <source>
        <dbReference type="RuleBase" id="RU003403"/>
    </source>
</evidence>
<evidence type="ECO:0000256" key="6">
    <source>
        <dbReference type="ARBA" id="ARBA00022448"/>
    </source>
</evidence>
<feature type="transmembrane region" description="Helical" evidence="18">
    <location>
        <begin position="225"/>
        <end position="245"/>
    </location>
</feature>
<dbReference type="Pfam" id="PF00361">
    <property type="entry name" value="Proton_antipo_M"/>
    <property type="match status" value="1"/>
</dbReference>
<dbReference type="PANTHER" id="PTHR46552:SF1">
    <property type="entry name" value="NADH-UBIQUINONE OXIDOREDUCTASE CHAIN 2"/>
    <property type="match status" value="1"/>
</dbReference>
<dbReference type="RefSeq" id="YP_008378713.1">
    <property type="nucleotide sequence ID" value="NC_021932.1"/>
</dbReference>
<geneLocation type="mitochondrion" evidence="20"/>
<dbReference type="InterPro" id="IPR050175">
    <property type="entry name" value="Complex_I_Subunit_2"/>
</dbReference>
<reference evidence="20" key="1">
    <citation type="journal article" date="2013" name="PLoS ONE">
        <title>Arthropod phylogenetics in light of three novel millipede (myriapoda: diplopoda) mitochondrial genomes with comments on the appropriateness of mitochondrial genome sequence data for inferring deep level relationships.</title>
        <authorList>
            <person name="Brewer M.S."/>
            <person name="Swafford L."/>
            <person name="Spruill C.L."/>
            <person name="Bond J.E."/>
        </authorList>
    </citation>
    <scope>NUCLEOTIDE SEQUENCE</scope>
</reference>
<comment type="catalytic activity">
    <reaction evidence="17 18">
        <text>a ubiquinone + NADH + 5 H(+)(in) = a ubiquinol + NAD(+) + 4 H(+)(out)</text>
        <dbReference type="Rhea" id="RHEA:29091"/>
        <dbReference type="Rhea" id="RHEA-COMP:9565"/>
        <dbReference type="Rhea" id="RHEA-COMP:9566"/>
        <dbReference type="ChEBI" id="CHEBI:15378"/>
        <dbReference type="ChEBI" id="CHEBI:16389"/>
        <dbReference type="ChEBI" id="CHEBI:17976"/>
        <dbReference type="ChEBI" id="CHEBI:57540"/>
        <dbReference type="ChEBI" id="CHEBI:57945"/>
        <dbReference type="EC" id="7.1.1.2"/>
    </reaction>
</comment>
<dbReference type="InterPro" id="IPR001750">
    <property type="entry name" value="ND/Mrp_TM"/>
</dbReference>
<evidence type="ECO:0000256" key="9">
    <source>
        <dbReference type="ARBA" id="ARBA00022792"/>
    </source>
</evidence>
<evidence type="ECO:0000256" key="15">
    <source>
        <dbReference type="ARBA" id="ARBA00023128"/>
    </source>
</evidence>
<feature type="transmembrane region" description="Helical" evidence="18">
    <location>
        <begin position="305"/>
        <end position="329"/>
    </location>
</feature>
<gene>
    <name evidence="20" type="primary">ND2</name>
</gene>
<sequence length="331" mass="37391">MYLPMFILMIMVSSIITLSASSWLTAWMGLEMNLMAFIPLINSNNKLHVEASLKYFFVQATSSIFIFLSAIFQTFMFTTHTVENLPFLLSNLIMSMALLTKLAAAPFHFWFPSMTTMIKWPTLATLLTWQKLAPLFLPSFSSPTMMLLILSSLTSATIGSISGLNQLMIKKILAYSSIAHLAWMLILIPLSESIFTTYFMIYSLITLTIIILMNTTNTIQISQLYTHNVLITLISFSTLLSLGGLPPFTGFIPKLLAIKMMVSTFMLPIVLILVLTSVLTLYYYLRLTYSSFTMNMSSQKHNFLILHFMMSPSMMLILTTSTLPIIMMLTP</sequence>
<evidence type="ECO:0000256" key="10">
    <source>
        <dbReference type="ARBA" id="ARBA00022967"/>
    </source>
</evidence>
<proteinExistence type="inferred from homology"/>
<comment type="similarity">
    <text evidence="3 18">Belongs to the complex I subunit 2 family.</text>
</comment>
<keyword evidence="8 18" id="KW-0812">Transmembrane</keyword>
<feature type="transmembrane region" description="Helical" evidence="18">
    <location>
        <begin position="92"/>
        <end position="111"/>
    </location>
</feature>
<organism evidence="20">
    <name type="scientific">Abacion magnum</name>
    <name type="common">Millipede</name>
    <dbReference type="NCBI Taxonomy" id="118452"/>
    <lineage>
        <taxon>Eukaryota</taxon>
        <taxon>Metazoa</taxon>
        <taxon>Ecdysozoa</taxon>
        <taxon>Arthropoda</taxon>
        <taxon>Myriapoda</taxon>
        <taxon>Diplopoda</taxon>
        <taxon>Helminthomorpha</taxon>
        <taxon>Callipodida</taxon>
        <taxon>Callipodidae</taxon>
        <taxon>Abacion</taxon>
    </lineage>
</organism>
<evidence type="ECO:0000256" key="16">
    <source>
        <dbReference type="ARBA" id="ARBA00023136"/>
    </source>
</evidence>
<evidence type="ECO:0000259" key="19">
    <source>
        <dbReference type="Pfam" id="PF00361"/>
    </source>
</evidence>
<dbReference type="EC" id="7.1.1.2" evidence="4 18"/>
<comment type="subcellular location">
    <subcellularLocation>
        <location evidence="2 18">Mitochondrion inner membrane</location>
        <topology evidence="2 18">Multi-pass membrane protein</topology>
    </subcellularLocation>
</comment>
<keyword evidence="14 18" id="KW-0830">Ubiquinone</keyword>
<feature type="transmembrane region" description="Helical" evidence="18">
    <location>
        <begin position="172"/>
        <end position="190"/>
    </location>
</feature>
<comment type="function">
    <text evidence="1">Core subunit of the mitochondrial membrane respiratory chain NADH dehydrogenase (Complex I) that is believed to belong to the minimal assembly required for catalysis. Complex I functions in the transfer of electrons from NADH to the respiratory chain. The immediate electron acceptor for the enzyme is believed to be ubiquinone.</text>
</comment>
<dbReference type="GO" id="GO:0005743">
    <property type="term" value="C:mitochondrial inner membrane"/>
    <property type="evidence" value="ECO:0007669"/>
    <property type="project" value="UniProtKB-SubCell"/>
</dbReference>
<evidence type="ECO:0000256" key="11">
    <source>
        <dbReference type="ARBA" id="ARBA00022982"/>
    </source>
</evidence>
<keyword evidence="11 18" id="KW-0249">Electron transport</keyword>
<feature type="domain" description="NADH:quinone oxidoreductase/Mrp antiporter transmembrane" evidence="19">
    <location>
        <begin position="20"/>
        <end position="280"/>
    </location>
</feature>
<feature type="transmembrane region" description="Helical" evidence="18">
    <location>
        <begin position="265"/>
        <end position="285"/>
    </location>
</feature>
<evidence type="ECO:0000256" key="5">
    <source>
        <dbReference type="ARBA" id="ARBA00021008"/>
    </source>
</evidence>
<dbReference type="PRINTS" id="PR01436">
    <property type="entry name" value="NADHDHGNASE2"/>
</dbReference>
<feature type="transmembrane region" description="Helical" evidence="18">
    <location>
        <begin position="6"/>
        <end position="30"/>
    </location>
</feature>
<accession>S4T0Q9</accession>
<evidence type="ECO:0000313" key="20">
    <source>
        <dbReference type="EMBL" id="AFR77010.1"/>
    </source>
</evidence>
<keyword evidence="15 18" id="KW-0496">Mitochondrion</keyword>
<feature type="transmembrane region" description="Helical" evidence="18">
    <location>
        <begin position="146"/>
        <end position="165"/>
    </location>
</feature>
<keyword evidence="7 18" id="KW-0679">Respiratory chain</keyword>
<evidence type="ECO:0000256" key="12">
    <source>
        <dbReference type="ARBA" id="ARBA00022989"/>
    </source>
</evidence>
<keyword evidence="13 18" id="KW-0520">NAD</keyword>
<evidence type="ECO:0000256" key="7">
    <source>
        <dbReference type="ARBA" id="ARBA00022660"/>
    </source>
</evidence>
<keyword evidence="9 18" id="KW-0999">Mitochondrion inner membrane</keyword>